<dbReference type="PANTHER" id="PTHR37162:SF11">
    <property type="match status" value="1"/>
</dbReference>
<dbReference type="PANTHER" id="PTHR37162">
    <property type="entry name" value="HAT FAMILY DIMERISATION DOMAINCONTAINING PROTEIN-RELATED"/>
    <property type="match status" value="1"/>
</dbReference>
<protein>
    <recommendedName>
        <fullName evidence="4">HAT C-terminal dimerisation domain-containing protein</fullName>
    </recommendedName>
</protein>
<accession>A0A9Q1CNY7</accession>
<feature type="region of interest" description="Disordered" evidence="1">
    <location>
        <begin position="521"/>
        <end position="570"/>
    </location>
</feature>
<proteinExistence type="predicted"/>
<dbReference type="OrthoDB" id="5954038at2759"/>
<evidence type="ECO:0000313" key="3">
    <source>
        <dbReference type="Proteomes" id="UP001152320"/>
    </source>
</evidence>
<keyword evidence="3" id="KW-1185">Reference proteome</keyword>
<name>A0A9Q1CNY7_HOLLE</name>
<sequence length="570" mass="65593">MGEAALSIHMKGRKHVDSCKEMGGQSTDLLSFMKRSQGAAAASADSQSDRSTLDSFVTKEQTLKAEVLWALKIVEAHYSYHSSAGSDKLFQEMFPDSKIAKEFSCGEKKSAYLVCFDLATHFKQLLVDDMKGEENYIIMFDESLNEIKNSKQMDIHVRGWNRKTNQVDSRYYSSVFMGHGKADDMTEHFHDGIQGLHLQKIFQTKSFDTVKESIKDPLIEAKISAFLSVAKEIHPFLVRYQTDRPMIPFLTTDLHEVLKGVMKRFLKKELHSDVNKILKVTQMDVNESKNHCPISEVGIGFLPERKVKALVTTKKKISDRAALEFKSDCKNFLIRIAHKLLEKSPIQYQLVRCAVCLDSRRMVLYQRDCEIKFKRILVHFVNAKRLKEEECDVILREYSDFFEVVASSPSTYREFNPHKEGVRIDTFLFNNMGSKPEYSRLWQRVVKKVLMLSHGQASVERGFSFNKQLEVTNLKERSFIAQRTVVDHLRAVGGILSVSINQRLLMSAAAARQRYIGHLEDEKRKKETEQKEIKRKSKDSKLQELRKKKARFEEDSKALQASADEYAEKA</sequence>
<organism evidence="2 3">
    <name type="scientific">Holothuria leucospilota</name>
    <name type="common">Black long sea cucumber</name>
    <name type="synonym">Mertensiothuria leucospilota</name>
    <dbReference type="NCBI Taxonomy" id="206669"/>
    <lineage>
        <taxon>Eukaryota</taxon>
        <taxon>Metazoa</taxon>
        <taxon>Echinodermata</taxon>
        <taxon>Eleutherozoa</taxon>
        <taxon>Echinozoa</taxon>
        <taxon>Holothuroidea</taxon>
        <taxon>Aspidochirotacea</taxon>
        <taxon>Aspidochirotida</taxon>
        <taxon>Holothuriidae</taxon>
        <taxon>Holothuria</taxon>
    </lineage>
</organism>
<dbReference type="AlphaFoldDB" id="A0A9Q1CNY7"/>
<feature type="compositionally biased region" description="Basic and acidic residues" evidence="1">
    <location>
        <begin position="521"/>
        <end position="532"/>
    </location>
</feature>
<feature type="compositionally biased region" description="Basic and acidic residues" evidence="1">
    <location>
        <begin position="539"/>
        <end position="557"/>
    </location>
</feature>
<gene>
    <name evidence="2" type="ORF">HOLleu_00669</name>
</gene>
<evidence type="ECO:0000256" key="1">
    <source>
        <dbReference type="SAM" id="MobiDB-lite"/>
    </source>
</evidence>
<reference evidence="2" key="1">
    <citation type="submission" date="2021-10" db="EMBL/GenBank/DDBJ databases">
        <title>Tropical sea cucumber genome reveals ecological adaptation and Cuvierian tubules defense mechanism.</title>
        <authorList>
            <person name="Chen T."/>
        </authorList>
    </citation>
    <scope>NUCLEOTIDE SEQUENCE</scope>
    <source>
        <strain evidence="2">Nanhai2018</strain>
        <tissue evidence="2">Muscle</tissue>
    </source>
</reference>
<comment type="caution">
    <text evidence="2">The sequence shown here is derived from an EMBL/GenBank/DDBJ whole genome shotgun (WGS) entry which is preliminary data.</text>
</comment>
<dbReference type="Proteomes" id="UP001152320">
    <property type="component" value="Chromosome 1"/>
</dbReference>
<evidence type="ECO:0008006" key="4">
    <source>
        <dbReference type="Google" id="ProtNLM"/>
    </source>
</evidence>
<evidence type="ECO:0000313" key="2">
    <source>
        <dbReference type="EMBL" id="KAJ8048381.1"/>
    </source>
</evidence>
<dbReference type="EMBL" id="JAIZAY010000001">
    <property type="protein sequence ID" value="KAJ8048381.1"/>
    <property type="molecule type" value="Genomic_DNA"/>
</dbReference>